<dbReference type="AlphaFoldDB" id="A0A0R2I126"/>
<dbReference type="SUPFAM" id="SSF47823">
    <property type="entry name" value="lambda integrase-like, N-terminal domain"/>
    <property type="match status" value="1"/>
</dbReference>
<dbReference type="STRING" id="396268.IV45_GL000491"/>
<dbReference type="PATRIC" id="fig|396268.3.peg.498"/>
<dbReference type="GO" id="GO:0003677">
    <property type="term" value="F:DNA binding"/>
    <property type="evidence" value="ECO:0007669"/>
    <property type="project" value="UniProtKB-UniRule"/>
</dbReference>
<reference evidence="4 5" key="1">
    <citation type="journal article" date="2015" name="Genome Announc.">
        <title>Expanding the biotechnology potential of lactobacilli through comparative genomics of 213 strains and associated genera.</title>
        <authorList>
            <person name="Sun Z."/>
            <person name="Harris H.M."/>
            <person name="McCann A."/>
            <person name="Guo C."/>
            <person name="Argimon S."/>
            <person name="Zhang W."/>
            <person name="Yang X."/>
            <person name="Jeffery I.B."/>
            <person name="Cooney J.C."/>
            <person name="Kagawa T.F."/>
            <person name="Liu W."/>
            <person name="Song Y."/>
            <person name="Salvetti E."/>
            <person name="Wrobel A."/>
            <person name="Rasinkangas P."/>
            <person name="Parkhill J."/>
            <person name="Rea M.C."/>
            <person name="O'Sullivan O."/>
            <person name="Ritari J."/>
            <person name="Douillard F.P."/>
            <person name="Paul Ross R."/>
            <person name="Yang R."/>
            <person name="Briner A.E."/>
            <person name="Felis G.E."/>
            <person name="de Vos W.M."/>
            <person name="Barrangou R."/>
            <person name="Klaenhammer T.R."/>
            <person name="Caufield P.W."/>
            <person name="Cui Y."/>
            <person name="Zhang H."/>
            <person name="O'Toole P.W."/>
        </authorList>
    </citation>
    <scope>NUCLEOTIDE SEQUENCE [LARGE SCALE GENOMIC DNA]</scope>
    <source>
        <strain evidence="4 5">DSM 17896</strain>
    </source>
</reference>
<keyword evidence="5" id="KW-1185">Reference proteome</keyword>
<evidence type="ECO:0000259" key="3">
    <source>
        <dbReference type="PROSITE" id="PS51900"/>
    </source>
</evidence>
<evidence type="ECO:0000313" key="4">
    <source>
        <dbReference type="EMBL" id="KRN58864.1"/>
    </source>
</evidence>
<dbReference type="Gene3D" id="1.10.150.130">
    <property type="match status" value="1"/>
</dbReference>
<dbReference type="GO" id="GO:0015074">
    <property type="term" value="P:DNA integration"/>
    <property type="evidence" value="ECO:0007669"/>
    <property type="project" value="InterPro"/>
</dbReference>
<proteinExistence type="predicted"/>
<evidence type="ECO:0000313" key="5">
    <source>
        <dbReference type="Proteomes" id="UP000050934"/>
    </source>
</evidence>
<organism evidence="4 5">
    <name type="scientific">Limosilactobacillus secaliphilus</name>
    <dbReference type="NCBI Taxonomy" id="396268"/>
    <lineage>
        <taxon>Bacteria</taxon>
        <taxon>Bacillati</taxon>
        <taxon>Bacillota</taxon>
        <taxon>Bacilli</taxon>
        <taxon>Lactobacillales</taxon>
        <taxon>Lactobacillaceae</taxon>
        <taxon>Limosilactobacillus</taxon>
    </lineage>
</organism>
<comment type="caution">
    <text evidence="4">The sequence shown here is derived from an EMBL/GenBank/DDBJ whole genome shotgun (WGS) entry which is preliminary data.</text>
</comment>
<protein>
    <recommendedName>
        <fullName evidence="3">Core-binding (CB) domain-containing protein</fullName>
    </recommendedName>
</protein>
<evidence type="ECO:0000256" key="2">
    <source>
        <dbReference type="PROSITE-ProRule" id="PRU01248"/>
    </source>
</evidence>
<sequence>MATYPLQTAFRVFLQQEGLAKITIHNYDQTISQLFSFLAANHNEGPIDINTVTTNDLRQYVDYLRAHKRLNDRTYNKLLSQLNRYFQFLFTHGASNQLPTLPLHGQAQEKKTAASQEWLNKLDLILKDDAVHPYTRLTLLLCAHGYTSQEFLQAGFYREFQQLYLKTESERQFKQSFTSFIQPLQARQKCHDLFLKQRYNPDHPRLTAPALHKYLQHDRSYLGFNINPQVLHRSYILAFLQSHPDDSDNRLMSTLRLDPSSLLYYRRLLLKQAAYDHEN</sequence>
<gene>
    <name evidence="4" type="ORF">IV45_GL000491</name>
</gene>
<dbReference type="Pfam" id="PF02899">
    <property type="entry name" value="Phage_int_SAM_1"/>
    <property type="match status" value="1"/>
</dbReference>
<dbReference type="PROSITE" id="PS51900">
    <property type="entry name" value="CB"/>
    <property type="match status" value="1"/>
</dbReference>
<dbReference type="InterPro" id="IPR010998">
    <property type="entry name" value="Integrase_recombinase_N"/>
</dbReference>
<dbReference type="Proteomes" id="UP000050934">
    <property type="component" value="Unassembled WGS sequence"/>
</dbReference>
<feature type="domain" description="Core-binding (CB)" evidence="3">
    <location>
        <begin position="1"/>
        <end position="90"/>
    </location>
</feature>
<keyword evidence="1 2" id="KW-0238">DNA-binding</keyword>
<accession>A0A0R2I126</accession>
<dbReference type="InterPro" id="IPR004107">
    <property type="entry name" value="Integrase_SAM-like_N"/>
</dbReference>
<name>A0A0R2I126_9LACO</name>
<evidence type="ECO:0000256" key="1">
    <source>
        <dbReference type="ARBA" id="ARBA00023125"/>
    </source>
</evidence>
<dbReference type="InterPro" id="IPR044068">
    <property type="entry name" value="CB"/>
</dbReference>
<dbReference type="OrthoDB" id="2328477at2"/>
<dbReference type="RefSeq" id="WP_057741119.1">
    <property type="nucleotide sequence ID" value="NZ_JQBW01000009.1"/>
</dbReference>
<dbReference type="EMBL" id="JQBW01000009">
    <property type="protein sequence ID" value="KRN58864.1"/>
    <property type="molecule type" value="Genomic_DNA"/>
</dbReference>